<keyword evidence="7 8" id="KW-0472">Membrane</keyword>
<accession>A0A8X8VVY7</accession>
<evidence type="ECO:0000313" key="10">
    <source>
        <dbReference type="EMBL" id="KAG6383400.1"/>
    </source>
</evidence>
<evidence type="ECO:0000256" key="1">
    <source>
        <dbReference type="ARBA" id="ARBA00004651"/>
    </source>
</evidence>
<proteinExistence type="inferred from homology"/>
<dbReference type="InterPro" id="IPR006459">
    <property type="entry name" value="CASP/CASPL"/>
</dbReference>
<dbReference type="EMBL" id="PNBA02000592">
    <property type="protein sequence ID" value="KAG6383400.1"/>
    <property type="molecule type" value="Genomic_DNA"/>
</dbReference>
<comment type="subunit">
    <text evidence="3 8">Homodimer and heterodimers.</text>
</comment>
<reference evidence="10" key="1">
    <citation type="submission" date="2018-01" db="EMBL/GenBank/DDBJ databases">
        <authorList>
            <person name="Mao J.F."/>
        </authorList>
    </citation>
    <scope>NUCLEOTIDE SEQUENCE</scope>
    <source>
        <strain evidence="10">Huo1</strain>
        <tissue evidence="10">Leaf</tissue>
    </source>
</reference>
<dbReference type="AlphaFoldDB" id="A0A8X8VVY7"/>
<feature type="transmembrane region" description="Helical" evidence="8">
    <location>
        <begin position="195"/>
        <end position="216"/>
    </location>
</feature>
<sequence length="226" mass="25053">MSYLGVGVSPGNVPVFHGSNLRVLDKRVRLAELILRCLICALAVVSAVLIGTDTQVKEFFTIKKRAKFTDMKALVFLVVADGIAAAYSFFQLVRCGVSMVRRSVLFNKPLAWAIFSGDQIKLEHYWLDWSKFVGKQSENARDFWILAYLSMAAVAASVQSAVFSKYGQTELEWMKTCTLFGKFCNQIGEGVATSVAMTLSTLILSAISAFSLFRLYGDNGKETGRW</sequence>
<comment type="subcellular location">
    <subcellularLocation>
        <location evidence="1 8">Cell membrane</location>
        <topology evidence="1 8">Multi-pass membrane protein</topology>
    </subcellularLocation>
</comment>
<dbReference type="NCBIfam" id="TIGR01569">
    <property type="entry name" value="A_tha_TIGR01569"/>
    <property type="match status" value="2"/>
</dbReference>
<dbReference type="Proteomes" id="UP000298416">
    <property type="component" value="Unassembled WGS sequence"/>
</dbReference>
<dbReference type="InterPro" id="IPR006702">
    <property type="entry name" value="CASP_dom"/>
</dbReference>
<feature type="transmembrane region" description="Helical" evidence="8">
    <location>
        <begin position="71"/>
        <end position="93"/>
    </location>
</feature>
<gene>
    <name evidence="10" type="ORF">SASPL_156850</name>
</gene>
<feature type="domain" description="Casparian strip membrane protein" evidence="9">
    <location>
        <begin position="144"/>
        <end position="196"/>
    </location>
</feature>
<dbReference type="PANTHER" id="PTHR33573">
    <property type="entry name" value="CASP-LIKE PROTEIN 4A4"/>
    <property type="match status" value="1"/>
</dbReference>
<comment type="similarity">
    <text evidence="2 8">Belongs to the Casparian strip membrane proteins (CASP) family.</text>
</comment>
<evidence type="ECO:0000256" key="8">
    <source>
        <dbReference type="RuleBase" id="RU361233"/>
    </source>
</evidence>
<dbReference type="GO" id="GO:0005886">
    <property type="term" value="C:plasma membrane"/>
    <property type="evidence" value="ECO:0007669"/>
    <property type="project" value="UniProtKB-SubCell"/>
</dbReference>
<keyword evidence="11" id="KW-1185">Reference proteome</keyword>
<evidence type="ECO:0000256" key="4">
    <source>
        <dbReference type="ARBA" id="ARBA00022475"/>
    </source>
</evidence>
<evidence type="ECO:0000256" key="7">
    <source>
        <dbReference type="ARBA" id="ARBA00023136"/>
    </source>
</evidence>
<feature type="domain" description="Casparian strip membrane protein" evidence="9">
    <location>
        <begin position="26"/>
        <end position="120"/>
    </location>
</feature>
<evidence type="ECO:0000259" key="9">
    <source>
        <dbReference type="Pfam" id="PF04535"/>
    </source>
</evidence>
<name>A0A8X8VVY7_SALSN</name>
<evidence type="ECO:0000313" key="11">
    <source>
        <dbReference type="Proteomes" id="UP000298416"/>
    </source>
</evidence>
<dbReference type="PANTHER" id="PTHR33573:SF64">
    <property type="entry name" value="CASP-LIKE PROTEIN 2B1"/>
    <property type="match status" value="1"/>
</dbReference>
<protein>
    <recommendedName>
        <fullName evidence="8">CASP-like protein</fullName>
    </recommendedName>
</protein>
<dbReference type="Pfam" id="PF04535">
    <property type="entry name" value="CASP_dom"/>
    <property type="match status" value="2"/>
</dbReference>
<keyword evidence="6 8" id="KW-1133">Transmembrane helix</keyword>
<reference evidence="10" key="2">
    <citation type="submission" date="2020-08" db="EMBL/GenBank/DDBJ databases">
        <title>Plant Genome Project.</title>
        <authorList>
            <person name="Zhang R.-G."/>
        </authorList>
    </citation>
    <scope>NUCLEOTIDE SEQUENCE</scope>
    <source>
        <strain evidence="10">Huo1</strain>
        <tissue evidence="10">Leaf</tissue>
    </source>
</reference>
<evidence type="ECO:0000256" key="2">
    <source>
        <dbReference type="ARBA" id="ARBA00007651"/>
    </source>
</evidence>
<evidence type="ECO:0000256" key="6">
    <source>
        <dbReference type="ARBA" id="ARBA00022989"/>
    </source>
</evidence>
<keyword evidence="5 8" id="KW-0812">Transmembrane</keyword>
<feature type="transmembrane region" description="Helical" evidence="8">
    <location>
        <begin position="33"/>
        <end position="51"/>
    </location>
</feature>
<evidence type="ECO:0000256" key="3">
    <source>
        <dbReference type="ARBA" id="ARBA00011489"/>
    </source>
</evidence>
<keyword evidence="4 8" id="KW-1003">Cell membrane</keyword>
<organism evidence="10">
    <name type="scientific">Salvia splendens</name>
    <name type="common">Scarlet sage</name>
    <dbReference type="NCBI Taxonomy" id="180675"/>
    <lineage>
        <taxon>Eukaryota</taxon>
        <taxon>Viridiplantae</taxon>
        <taxon>Streptophyta</taxon>
        <taxon>Embryophyta</taxon>
        <taxon>Tracheophyta</taxon>
        <taxon>Spermatophyta</taxon>
        <taxon>Magnoliopsida</taxon>
        <taxon>eudicotyledons</taxon>
        <taxon>Gunneridae</taxon>
        <taxon>Pentapetalae</taxon>
        <taxon>asterids</taxon>
        <taxon>lamiids</taxon>
        <taxon>Lamiales</taxon>
        <taxon>Lamiaceae</taxon>
        <taxon>Nepetoideae</taxon>
        <taxon>Mentheae</taxon>
        <taxon>Salviinae</taxon>
        <taxon>Salvia</taxon>
        <taxon>Salvia subgen. Calosphace</taxon>
        <taxon>core Calosphace</taxon>
    </lineage>
</organism>
<evidence type="ECO:0000256" key="5">
    <source>
        <dbReference type="ARBA" id="ARBA00022692"/>
    </source>
</evidence>
<comment type="caution">
    <text evidence="10">The sequence shown here is derived from an EMBL/GenBank/DDBJ whole genome shotgun (WGS) entry which is preliminary data.</text>
</comment>
<feature type="transmembrane region" description="Helical" evidence="8">
    <location>
        <begin position="143"/>
        <end position="163"/>
    </location>
</feature>